<proteinExistence type="inferred from homology"/>
<feature type="domain" description="HipA-like C-terminal" evidence="4">
    <location>
        <begin position="198"/>
        <end position="413"/>
    </location>
</feature>
<evidence type="ECO:0000256" key="3">
    <source>
        <dbReference type="ARBA" id="ARBA00022777"/>
    </source>
</evidence>
<dbReference type="InterPro" id="IPR052028">
    <property type="entry name" value="HipA_Ser/Thr_kinase"/>
</dbReference>
<keyword evidence="3 5" id="KW-0418">Kinase</keyword>
<dbReference type="EMBL" id="FNIC01000003">
    <property type="protein sequence ID" value="SDN56294.1"/>
    <property type="molecule type" value="Genomic_DNA"/>
</dbReference>
<dbReference type="STRING" id="1005944.SAMN05192576_2402"/>
<comment type="similarity">
    <text evidence="1">Belongs to the HipA Ser/Thr kinase family.</text>
</comment>
<dbReference type="GO" id="GO:0005829">
    <property type="term" value="C:cytosol"/>
    <property type="evidence" value="ECO:0007669"/>
    <property type="project" value="TreeGrafter"/>
</dbReference>
<protein>
    <submittedName>
        <fullName evidence="5">Serine/threonine-protein kinase HipA</fullName>
    </submittedName>
</protein>
<dbReference type="GO" id="GO:0004674">
    <property type="term" value="F:protein serine/threonine kinase activity"/>
    <property type="evidence" value="ECO:0007669"/>
    <property type="project" value="TreeGrafter"/>
</dbReference>
<keyword evidence="2" id="KW-0808">Transferase</keyword>
<accession>A0A1H0CEG4</accession>
<dbReference type="AlphaFoldDB" id="A0A1H0CEG4"/>
<reference evidence="5 6" key="1">
    <citation type="submission" date="2016-10" db="EMBL/GenBank/DDBJ databases">
        <authorList>
            <person name="de Groot N.N."/>
        </authorList>
    </citation>
    <scope>NUCLEOTIDE SEQUENCE [LARGE SCALE GENOMIC DNA]</scope>
    <source>
        <strain evidence="5 6">CGMCC 1.11147</strain>
    </source>
</reference>
<dbReference type="Proteomes" id="UP000199004">
    <property type="component" value="Unassembled WGS sequence"/>
</dbReference>
<dbReference type="Pfam" id="PF07804">
    <property type="entry name" value="HipA_C"/>
    <property type="match status" value="1"/>
</dbReference>
<evidence type="ECO:0000256" key="2">
    <source>
        <dbReference type="ARBA" id="ARBA00022679"/>
    </source>
</evidence>
<gene>
    <name evidence="5" type="ORF">SAMN05192576_2402</name>
</gene>
<name>A0A1H0CEG4_9ACTN</name>
<sequence length="446" mass="48597">MTSRPTETENPTSAYVWTWLPGAVEPVVAGTISQLRQRFGADPVIAFAYARSYRERADSIPLFTPELPLRPGTFDPTRPDETVRLAGAEDSWAGWPAAADRSPLSLAGCLRDAAPDAWGRRVINLCLDDNPDIDLSEMTYLLRSGSDRTGNLDFQASPTKYVPRGGVATLEQLAAAAELIEQGMPIPDGLAAAAAHGTSIGGARPKALLAEGDRQMVAKFSSSTDSRPVVKAEAVGMLMAGRVGIDVPHVEVVTTTGGKDVLLVDRFDRSPEGQRRGVVSALTVLGLREEESRYAGYGDIARAIRHPGWADSAQQLRELYTRMVLNIAISNTDDHLRNHAAFWNGHDLRLTPAYDVSPQARSTSVTTHAIKLTSAGERASQFRVALKAAPEFLLTVPDAQGIIDHVIDTLTGCWDDVCDEARLTRAERDQLWKREFLNDYAFYDDA</sequence>
<dbReference type="InterPro" id="IPR012893">
    <property type="entry name" value="HipA-like_C"/>
</dbReference>
<evidence type="ECO:0000313" key="6">
    <source>
        <dbReference type="Proteomes" id="UP000199004"/>
    </source>
</evidence>
<evidence type="ECO:0000256" key="1">
    <source>
        <dbReference type="ARBA" id="ARBA00010164"/>
    </source>
</evidence>
<dbReference type="OrthoDB" id="3182374at2"/>
<keyword evidence="6" id="KW-1185">Reference proteome</keyword>
<dbReference type="PANTHER" id="PTHR37419:SF8">
    <property type="entry name" value="TOXIN YJJJ"/>
    <property type="match status" value="1"/>
</dbReference>
<organism evidence="5 6">
    <name type="scientific">Nocardioides szechwanensis</name>
    <dbReference type="NCBI Taxonomy" id="1005944"/>
    <lineage>
        <taxon>Bacteria</taxon>
        <taxon>Bacillati</taxon>
        <taxon>Actinomycetota</taxon>
        <taxon>Actinomycetes</taxon>
        <taxon>Propionibacteriales</taxon>
        <taxon>Nocardioidaceae</taxon>
        <taxon>Nocardioides</taxon>
    </lineage>
</organism>
<dbReference type="PANTHER" id="PTHR37419">
    <property type="entry name" value="SERINE/THREONINE-PROTEIN KINASE TOXIN HIPA"/>
    <property type="match status" value="1"/>
</dbReference>
<evidence type="ECO:0000259" key="4">
    <source>
        <dbReference type="Pfam" id="PF07804"/>
    </source>
</evidence>
<evidence type="ECO:0000313" key="5">
    <source>
        <dbReference type="EMBL" id="SDN56294.1"/>
    </source>
</evidence>